<evidence type="ECO:0000256" key="3">
    <source>
        <dbReference type="SAM" id="SignalP"/>
    </source>
</evidence>
<protein>
    <submittedName>
        <fullName evidence="4">Uncharacterized protein</fullName>
    </submittedName>
</protein>
<keyword evidence="2" id="KW-0472">Membrane</keyword>
<sequence length="116" mass="12668">MREVIVFGVLCVFALVAFTEIAGVDVLDSQEIQDEGTREGQNLTSSQLKDIDYDLDTPRGPVNSSNPPTAPSPNGKGDSSVPFWRRPVPLVYLQFCGLLVGLAAMYFFGVFIGRKI</sequence>
<name>A0A1B6KXV6_9HEMI</name>
<proteinExistence type="predicted"/>
<feature type="chain" id="PRO_5008586992" evidence="3">
    <location>
        <begin position="24"/>
        <end position="116"/>
    </location>
</feature>
<feature type="region of interest" description="Disordered" evidence="1">
    <location>
        <begin position="34"/>
        <end position="78"/>
    </location>
</feature>
<accession>A0A1B6KXV6</accession>
<feature type="compositionally biased region" description="Polar residues" evidence="1">
    <location>
        <begin position="39"/>
        <end position="48"/>
    </location>
</feature>
<feature type="signal peptide" evidence="3">
    <location>
        <begin position="1"/>
        <end position="23"/>
    </location>
</feature>
<reference evidence="4" key="1">
    <citation type="submission" date="2015-11" db="EMBL/GenBank/DDBJ databases">
        <title>De novo transcriptome assembly of four potential Pierce s Disease insect vectors from Arizona vineyards.</title>
        <authorList>
            <person name="Tassone E.E."/>
        </authorList>
    </citation>
    <scope>NUCLEOTIDE SEQUENCE</scope>
</reference>
<keyword evidence="3" id="KW-0732">Signal</keyword>
<dbReference type="EMBL" id="GEBQ01023893">
    <property type="protein sequence ID" value="JAT16084.1"/>
    <property type="molecule type" value="Transcribed_RNA"/>
</dbReference>
<evidence type="ECO:0000256" key="2">
    <source>
        <dbReference type="SAM" id="Phobius"/>
    </source>
</evidence>
<keyword evidence="2" id="KW-0812">Transmembrane</keyword>
<keyword evidence="2" id="KW-1133">Transmembrane helix</keyword>
<gene>
    <name evidence="4" type="ORF">g.11043</name>
</gene>
<evidence type="ECO:0000313" key="4">
    <source>
        <dbReference type="EMBL" id="JAT16084.1"/>
    </source>
</evidence>
<feature type="transmembrane region" description="Helical" evidence="2">
    <location>
        <begin position="91"/>
        <end position="112"/>
    </location>
</feature>
<dbReference type="AlphaFoldDB" id="A0A1B6KXV6"/>
<organism evidence="4">
    <name type="scientific">Graphocephala atropunctata</name>
    <dbReference type="NCBI Taxonomy" id="36148"/>
    <lineage>
        <taxon>Eukaryota</taxon>
        <taxon>Metazoa</taxon>
        <taxon>Ecdysozoa</taxon>
        <taxon>Arthropoda</taxon>
        <taxon>Hexapoda</taxon>
        <taxon>Insecta</taxon>
        <taxon>Pterygota</taxon>
        <taxon>Neoptera</taxon>
        <taxon>Paraneoptera</taxon>
        <taxon>Hemiptera</taxon>
        <taxon>Auchenorrhyncha</taxon>
        <taxon>Membracoidea</taxon>
        <taxon>Cicadellidae</taxon>
        <taxon>Cicadellinae</taxon>
        <taxon>Cicadellini</taxon>
        <taxon>Graphocephala</taxon>
    </lineage>
</organism>
<evidence type="ECO:0000256" key="1">
    <source>
        <dbReference type="SAM" id="MobiDB-lite"/>
    </source>
</evidence>